<reference evidence="2 3" key="3">
    <citation type="submission" date="2020-02" db="EMBL/GenBank/DDBJ databases">
        <title>Sequencing the genomes of 1000 actinobacteria strains.</title>
        <authorList>
            <person name="Klenk H.-P."/>
        </authorList>
    </citation>
    <scope>NUCLEOTIDE SEQUENCE [LARGE SCALE GENOMIC DNA]</scope>
    <source>
        <strain evidence="2 3">DSM 45201</strain>
    </source>
</reference>
<dbReference type="EMBL" id="BMMI01000007">
    <property type="protein sequence ID" value="GGL78669.1"/>
    <property type="molecule type" value="Genomic_DNA"/>
</dbReference>
<reference evidence="4" key="2">
    <citation type="journal article" date="2019" name="Int. J. Syst. Evol. Microbiol.">
        <title>The Global Catalogue of Microorganisms (GCM) 10K type strain sequencing project: providing services to taxonomists for standard genome sequencing and annotation.</title>
        <authorList>
            <consortium name="The Broad Institute Genomics Platform"/>
            <consortium name="The Broad Institute Genome Sequencing Center for Infectious Disease"/>
            <person name="Wu L."/>
            <person name="Ma J."/>
        </authorList>
    </citation>
    <scope>NUCLEOTIDE SEQUENCE [LARGE SCALE GENOMIC DNA]</scope>
    <source>
        <strain evidence="4">CGMCC 4.5581</strain>
    </source>
</reference>
<protein>
    <submittedName>
        <fullName evidence="2">Chromosome segregation ATPase</fullName>
    </submittedName>
</protein>
<dbReference type="AlphaFoldDB" id="A0A846LR67"/>
<evidence type="ECO:0000313" key="4">
    <source>
        <dbReference type="Proteomes" id="UP000648663"/>
    </source>
</evidence>
<dbReference type="RefSeq" id="WP_166756562.1">
    <property type="nucleotide sequence ID" value="NZ_BAABJU010000003.1"/>
</dbReference>
<name>A0A846LR67_9ACTN</name>
<evidence type="ECO:0000313" key="3">
    <source>
        <dbReference type="Proteomes" id="UP000552836"/>
    </source>
</evidence>
<keyword evidence="4" id="KW-1185">Reference proteome</keyword>
<evidence type="ECO:0000313" key="1">
    <source>
        <dbReference type="EMBL" id="GGL78669.1"/>
    </source>
</evidence>
<sequence length="284" mass="30476">MARSVHLPAVRLRGRHRPNLSGDLRDLVSEAPPAFRRRLTGYDRLQVENYVVWAESELELAGRELDEFTRRLGRCTAQLDQAERRLATSPAGWELGRVSERVGEILRLAADEAADLVEAGVAEGERFREQGREAAAAALRQVQDVRARAVADCDRLHELARNARRTAEEELQLALAQAAALLHLAAAEHAAAAAEHAAAVAEAAEAHRVAEQEQAAAHTELARAGACRAQAEQVVSRLSGELDKALGELVPAPRALSVVAAVAPDVPPVGSVDQRPAQEQAAAS</sequence>
<dbReference type="EMBL" id="JAAMPA010000002">
    <property type="protein sequence ID" value="NIH68954.1"/>
    <property type="molecule type" value="Genomic_DNA"/>
</dbReference>
<comment type="caution">
    <text evidence="2">The sequence shown here is derived from an EMBL/GenBank/DDBJ whole genome shotgun (WGS) entry which is preliminary data.</text>
</comment>
<reference evidence="1" key="4">
    <citation type="submission" date="2024-05" db="EMBL/GenBank/DDBJ databases">
        <authorList>
            <person name="Sun Q."/>
            <person name="Zhou Y."/>
        </authorList>
    </citation>
    <scope>NUCLEOTIDE SEQUENCE</scope>
    <source>
        <strain evidence="1">CGMCC 4.5581</strain>
    </source>
</reference>
<dbReference type="Proteomes" id="UP000552836">
    <property type="component" value="Unassembled WGS sequence"/>
</dbReference>
<organism evidence="2 3">
    <name type="scientific">Modestobacter marinus</name>
    <dbReference type="NCBI Taxonomy" id="477641"/>
    <lineage>
        <taxon>Bacteria</taxon>
        <taxon>Bacillati</taxon>
        <taxon>Actinomycetota</taxon>
        <taxon>Actinomycetes</taxon>
        <taxon>Geodermatophilales</taxon>
        <taxon>Geodermatophilaceae</taxon>
        <taxon>Modestobacter</taxon>
    </lineage>
</organism>
<accession>A0A846LR67</accession>
<reference evidence="1" key="1">
    <citation type="journal article" date="2014" name="Int. J. Syst. Evol. Microbiol.">
        <title>Complete genome of a new Firmicutes species belonging to the dominant human colonic microbiota ('Ruminococcus bicirculans') reveals two chromosomes and a selective capacity to utilize plant glucans.</title>
        <authorList>
            <consortium name="NISC Comparative Sequencing Program"/>
            <person name="Wegmann U."/>
            <person name="Louis P."/>
            <person name="Goesmann A."/>
            <person name="Henrissat B."/>
            <person name="Duncan S.H."/>
            <person name="Flint H.J."/>
        </authorList>
    </citation>
    <scope>NUCLEOTIDE SEQUENCE</scope>
    <source>
        <strain evidence="1">CGMCC 4.5581</strain>
    </source>
</reference>
<gene>
    <name evidence="2" type="ORF">FB380_003442</name>
    <name evidence="1" type="ORF">GCM10011589_38450</name>
</gene>
<evidence type="ECO:0000313" key="2">
    <source>
        <dbReference type="EMBL" id="NIH68954.1"/>
    </source>
</evidence>
<proteinExistence type="predicted"/>
<dbReference type="Proteomes" id="UP000648663">
    <property type="component" value="Unassembled WGS sequence"/>
</dbReference>